<gene>
    <name evidence="1" type="ORF">JG687_00014496</name>
</gene>
<evidence type="ECO:0000313" key="2">
    <source>
        <dbReference type="Proteomes" id="UP000688947"/>
    </source>
</evidence>
<name>A0A8T1U0Q4_9STRA</name>
<sequence>MSFGYVGRLSFLLLWSLENSNPRNLKKRARPSYKSFLMLESPPRLLLKQTQDRYLDLSLSMRLWSREVLISLCDFAAPDAVRLCVAVAKTAKTHLKLNLDDWDLTEQLVQHAGSMLSLILSGSAVCKKKDEAQLSKRFLLWSKRLARHNLLESTLFSDRPCMLSNCKHQVGV</sequence>
<proteinExistence type="predicted"/>
<reference evidence="1" key="1">
    <citation type="submission" date="2021-01" db="EMBL/GenBank/DDBJ databases">
        <title>Phytophthora aleatoria, a newly-described species from Pinus radiata is distinct from Phytophthora cactorum isolates based on comparative genomics.</title>
        <authorList>
            <person name="Mcdougal R."/>
            <person name="Panda P."/>
            <person name="Williams N."/>
            <person name="Studholme D.J."/>
        </authorList>
    </citation>
    <scope>NUCLEOTIDE SEQUENCE</scope>
    <source>
        <strain evidence="1">NZFS 3830</strain>
    </source>
</reference>
<dbReference type="Proteomes" id="UP000688947">
    <property type="component" value="Unassembled WGS sequence"/>
</dbReference>
<evidence type="ECO:0000313" key="1">
    <source>
        <dbReference type="EMBL" id="KAG6950021.1"/>
    </source>
</evidence>
<protein>
    <submittedName>
        <fullName evidence="1">Uncharacterized protein</fullName>
    </submittedName>
</protein>
<dbReference type="AlphaFoldDB" id="A0A8T1U0Q4"/>
<accession>A0A8T1U0Q4</accession>
<comment type="caution">
    <text evidence="1">The sequence shown here is derived from an EMBL/GenBank/DDBJ whole genome shotgun (WGS) entry which is preliminary data.</text>
</comment>
<organism evidence="1 2">
    <name type="scientific">Phytophthora cactorum</name>
    <dbReference type="NCBI Taxonomy" id="29920"/>
    <lineage>
        <taxon>Eukaryota</taxon>
        <taxon>Sar</taxon>
        <taxon>Stramenopiles</taxon>
        <taxon>Oomycota</taxon>
        <taxon>Peronosporomycetes</taxon>
        <taxon>Peronosporales</taxon>
        <taxon>Peronosporaceae</taxon>
        <taxon>Phytophthora</taxon>
    </lineage>
</organism>
<dbReference type="EMBL" id="JAENGZ010001177">
    <property type="protein sequence ID" value="KAG6950021.1"/>
    <property type="molecule type" value="Genomic_DNA"/>
</dbReference>